<dbReference type="SUPFAM" id="SSF51905">
    <property type="entry name" value="FAD/NAD(P)-binding domain"/>
    <property type="match status" value="1"/>
</dbReference>
<keyword evidence="3" id="KW-1185">Reference proteome</keyword>
<dbReference type="Pfam" id="PF01593">
    <property type="entry name" value="Amino_oxidase"/>
    <property type="match status" value="1"/>
</dbReference>
<dbReference type="PANTHER" id="PTHR46313">
    <property type="match status" value="1"/>
</dbReference>
<dbReference type="GO" id="GO:0016116">
    <property type="term" value="P:carotenoid metabolic process"/>
    <property type="evidence" value="ECO:0007669"/>
    <property type="project" value="InterPro"/>
</dbReference>
<dbReference type="Proteomes" id="UP000001568">
    <property type="component" value="Chromosome 20"/>
</dbReference>
<gene>
    <name evidence="2" type="ORF">OSTLU_43564</name>
</gene>
<evidence type="ECO:0000259" key="1">
    <source>
        <dbReference type="Pfam" id="PF01593"/>
    </source>
</evidence>
<organism evidence="2 3">
    <name type="scientific">Ostreococcus lucimarinus (strain CCE9901)</name>
    <dbReference type="NCBI Taxonomy" id="436017"/>
    <lineage>
        <taxon>Eukaryota</taxon>
        <taxon>Viridiplantae</taxon>
        <taxon>Chlorophyta</taxon>
        <taxon>Mamiellophyceae</taxon>
        <taxon>Mamiellales</taxon>
        <taxon>Bathycoccaceae</taxon>
        <taxon>Ostreococcus</taxon>
    </lineage>
</organism>
<dbReference type="OMA" id="VRGMQKF"/>
<feature type="domain" description="Amine oxidase" evidence="1">
    <location>
        <begin position="41"/>
        <end position="535"/>
    </location>
</feature>
<dbReference type="KEGG" id="olu:OSTLU_43564"/>
<dbReference type="STRING" id="436017.A4SAX8"/>
<dbReference type="InterPro" id="IPR036188">
    <property type="entry name" value="FAD/NAD-bd_sf"/>
</dbReference>
<accession>A4SAX8</accession>
<dbReference type="HOGENOM" id="CLU_019722_4_0_1"/>
<dbReference type="InterPro" id="IPR045892">
    <property type="entry name" value="CrtISO-like"/>
</dbReference>
<dbReference type="RefSeq" id="XP_001422516.1">
    <property type="nucleotide sequence ID" value="XM_001422479.1"/>
</dbReference>
<proteinExistence type="predicted"/>
<evidence type="ECO:0000313" key="3">
    <source>
        <dbReference type="Proteomes" id="UP000001568"/>
    </source>
</evidence>
<dbReference type="InterPro" id="IPR002937">
    <property type="entry name" value="Amino_oxidase"/>
</dbReference>
<reference evidence="2 3" key="1">
    <citation type="journal article" date="2007" name="Proc. Natl. Acad. Sci. U.S.A.">
        <title>The tiny eukaryote Ostreococcus provides genomic insights into the paradox of plankton speciation.</title>
        <authorList>
            <person name="Palenik B."/>
            <person name="Grimwood J."/>
            <person name="Aerts A."/>
            <person name="Rouze P."/>
            <person name="Salamov A."/>
            <person name="Putnam N."/>
            <person name="Dupont C."/>
            <person name="Jorgensen R."/>
            <person name="Derelle E."/>
            <person name="Rombauts S."/>
            <person name="Zhou K."/>
            <person name="Otillar R."/>
            <person name="Merchant S.S."/>
            <person name="Podell S."/>
            <person name="Gaasterland T."/>
            <person name="Napoli C."/>
            <person name="Gendler K."/>
            <person name="Manuell A."/>
            <person name="Tai V."/>
            <person name="Vallon O."/>
            <person name="Piganeau G."/>
            <person name="Jancek S."/>
            <person name="Heijde M."/>
            <person name="Jabbari K."/>
            <person name="Bowler C."/>
            <person name="Lohr M."/>
            <person name="Robbens S."/>
            <person name="Werner G."/>
            <person name="Dubchak I."/>
            <person name="Pazour G.J."/>
            <person name="Ren Q."/>
            <person name="Paulsen I."/>
            <person name="Delwiche C."/>
            <person name="Schmutz J."/>
            <person name="Rokhsar D."/>
            <person name="Van de Peer Y."/>
            <person name="Moreau H."/>
            <person name="Grigoriev I.V."/>
        </authorList>
    </citation>
    <scope>NUCLEOTIDE SEQUENCE [LARGE SCALE GENOMIC DNA]</scope>
    <source>
        <strain evidence="2 3">CCE9901</strain>
    </source>
</reference>
<dbReference type="Gramene" id="ABP00833">
    <property type="protein sequence ID" value="ABP00833"/>
    <property type="gene ID" value="OSTLU_43564"/>
</dbReference>
<dbReference type="eggNOG" id="KOG4254">
    <property type="taxonomic scope" value="Eukaryota"/>
</dbReference>
<dbReference type="AlphaFoldDB" id="A4SAX8"/>
<name>A4SAX8_OSTLU</name>
<protein>
    <recommendedName>
        <fullName evidence="1">Amine oxidase domain-containing protein</fullName>
    </recommendedName>
</protein>
<dbReference type="GO" id="GO:0016491">
    <property type="term" value="F:oxidoreductase activity"/>
    <property type="evidence" value="ECO:0007669"/>
    <property type="project" value="InterPro"/>
</dbReference>
<evidence type="ECO:0000313" key="2">
    <source>
        <dbReference type="EMBL" id="ABP00833.1"/>
    </source>
</evidence>
<dbReference type="OrthoDB" id="7777654at2759"/>
<dbReference type="Gene3D" id="3.50.50.60">
    <property type="entry name" value="FAD/NAD(P)-binding domain"/>
    <property type="match status" value="2"/>
</dbReference>
<dbReference type="EMBL" id="CP000600">
    <property type="protein sequence ID" value="ABP00833.1"/>
    <property type="molecule type" value="Genomic_DNA"/>
</dbReference>
<dbReference type="PANTHER" id="PTHR46313:SF1">
    <property type="entry name" value="FAD_NAD(P)-BINDING OXIDOREDUCTASE FAMILY PROTEIN"/>
    <property type="match status" value="1"/>
</dbReference>
<sequence>MATRAALSTRPAPARARARPARRATIARARDADVVVVGAGLGGLSAAALLASRGLRVTVLEAHVVAGGAAHAWTRGGYTFESGPSLYSGLEARPTTNPMGQVLHAIDERVACARYNTWTCHLPEGTFVTEVGNDQFLEVLREYVDEEACEEWTRLKALMEPLATASASLPPAAVRSDVGGAFTLARFVPGLVRSAPYIGKIMAPYSKFMAENDIKHPFIRNYMEMLCFLLSGAPASGTMAAEIGYMFDDWYKPNSMLEFPMGGSGAIVDALVRGLKKFGGELELGTHVEEIIVEGEGKEKRATGVRTRDGKVYKANKAVISNATLWDTVPMLPPDAMPREWIEEATSTAMCESFMHLHLGIDAAGLPDDLEIHHIYVEDWDRGVTAEQNMVLVSIPSVLDPSMAPEGKHVIHAYTPGNEPLDIWDGLDRNSDEYKKLKEERSQVLWKAVEKIIPDVRKRCEITMVGTPVTQKRFLRRAKGTYGGTGWISEDQDSIPITSASTPLPGLLVVGDSNFPGPGVPAVAAGGWSAANELISPLQTAALLDKVCPPGTSK</sequence>
<dbReference type="GeneID" id="5006739"/>